<sequence>MGKYCMNCGNELYTGARFCAKCGAAALNAPSNHVIAAQPKSVPQTQTKTEAQPQKPIPPVATPKRKSAAAPKRNGGRNALCIILSVLLVIQTTVVALYGWPGFMVGGGKDAVVETEKAIVSTDNASITLSGVRIDIDTLNLIDGEKELTVSRKKQSVDEASGLTSVEYDITLGEMHHLYAPLTVTVPYNNKTADDGEVVLEHYNSDYGMWIPQSTVNNGDGTVTASLTSLSPVKLVYLGKDYPTGVFYISEKDSNYAKMMVSHRYWNIIKNKPRDDAKAIVKDFLENGNTKNSMPWAENLLSPDGIDLTNNISGIFDELFNSVSSLTELTSMQMRFTTEKVAKGISVVGLGVALTQLGLDLYNSKGNDSTAAANLYKNIFSSSGSLFTYMTGYGSLPFSVAFLGVAVVSFGLDYGVQTAEEYKEKVNKNIFDQYFKDYAKFDEKHWYKLFVDAYWDEWQNGTASVEGIEAAYKTVLDAIEGYSEEFWKDVFREGSDALTFAVAEAGKTNYYTPTEDQKAMYVEEFKRYMNIRFKEKVIPWIERFLLEQQQDALYASLYKLCEPFNEYYRVQVQEIAPIDSGDTCKYQEHTIRFGNESGFTLIDIPDTWTLNAPQDDDQWAVTSEFTCLSYLLAGAPDRIMLFPKDSDETDPKDAVLTQKFDWYTGDDIFEDDPALTQEFNATEKVTVISLGQMRKDFEYYLVERYDLDPRRLYYDGYGYEIMAVKRDMQSNRLTEHLIRGIDAEVEQDSYREYSYDSSTGLLTMSDGLEYSELKPNSDWTNISGHRSSPEFLPGKWGMEEEKTGKMLYKYIRYLAVNQLSPGKWQVDETGETIEYVLNSFDASDQQSKRLESPSGRSFLEEARSFATEMGIEMYDGQGYD</sequence>
<evidence type="ECO:0000256" key="2">
    <source>
        <dbReference type="SAM" id="Phobius"/>
    </source>
</evidence>
<feature type="region of interest" description="Disordered" evidence="1">
    <location>
        <begin position="40"/>
        <end position="73"/>
    </location>
</feature>
<dbReference type="Pfam" id="PF13240">
    <property type="entry name" value="Zn_Ribbon_1"/>
    <property type="match status" value="1"/>
</dbReference>
<evidence type="ECO:0000313" key="5">
    <source>
        <dbReference type="Proteomes" id="UP001486565"/>
    </source>
</evidence>
<gene>
    <name evidence="4" type="ORF">QBE51_11530</name>
</gene>
<protein>
    <submittedName>
        <fullName evidence="4">Zinc ribbon domain-containing protein</fullName>
    </submittedName>
</protein>
<organism evidence="4 5">
    <name type="scientific">Defluviitalea saccharophila</name>
    <dbReference type="NCBI Taxonomy" id="879970"/>
    <lineage>
        <taxon>Bacteria</taxon>
        <taxon>Bacillati</taxon>
        <taxon>Bacillota</taxon>
        <taxon>Clostridia</taxon>
        <taxon>Lachnospirales</taxon>
        <taxon>Defluviitaleaceae</taxon>
        <taxon>Defluviitalea</taxon>
    </lineage>
</organism>
<feature type="transmembrane region" description="Helical" evidence="2">
    <location>
        <begin position="79"/>
        <end position="100"/>
    </location>
</feature>
<keyword evidence="5" id="KW-1185">Reference proteome</keyword>
<proteinExistence type="predicted"/>
<keyword evidence="2" id="KW-0812">Transmembrane</keyword>
<dbReference type="RefSeq" id="WP_341876415.1">
    <property type="nucleotide sequence ID" value="NZ_CP121687.1"/>
</dbReference>
<feature type="compositionally biased region" description="Polar residues" evidence="1">
    <location>
        <begin position="41"/>
        <end position="52"/>
    </location>
</feature>
<reference evidence="4 5" key="1">
    <citation type="submission" date="2023-03" db="EMBL/GenBank/DDBJ databases">
        <title>Novel Species.</title>
        <authorList>
            <person name="Ma S."/>
        </authorList>
    </citation>
    <scope>NUCLEOTIDE SEQUENCE [LARGE SCALE GENOMIC DNA]</scope>
    <source>
        <strain evidence="4 5">LIND6LT2</strain>
    </source>
</reference>
<accession>A0ABZ2Y2D0</accession>
<evidence type="ECO:0000256" key="1">
    <source>
        <dbReference type="SAM" id="MobiDB-lite"/>
    </source>
</evidence>
<name>A0ABZ2Y2D0_9FIRM</name>
<keyword evidence="2" id="KW-1133">Transmembrane helix</keyword>
<feature type="domain" description="Zinc-ribbon" evidence="3">
    <location>
        <begin position="4"/>
        <end position="25"/>
    </location>
</feature>
<evidence type="ECO:0000259" key="3">
    <source>
        <dbReference type="Pfam" id="PF13240"/>
    </source>
</evidence>
<evidence type="ECO:0000313" key="4">
    <source>
        <dbReference type="EMBL" id="WZL69419.1"/>
    </source>
</evidence>
<dbReference type="Proteomes" id="UP001486565">
    <property type="component" value="Chromosome"/>
</dbReference>
<keyword evidence="2" id="KW-0472">Membrane</keyword>
<dbReference type="EMBL" id="CP121687">
    <property type="protein sequence ID" value="WZL69419.1"/>
    <property type="molecule type" value="Genomic_DNA"/>
</dbReference>
<dbReference type="InterPro" id="IPR026870">
    <property type="entry name" value="Zinc_ribbon_dom"/>
</dbReference>